<keyword evidence="9" id="KW-1185">Reference proteome</keyword>
<feature type="transmembrane region" description="Helical" evidence="5">
    <location>
        <begin position="289"/>
        <end position="306"/>
    </location>
</feature>
<dbReference type="PANTHER" id="PTHR43394:SF1">
    <property type="entry name" value="ATP-BINDING CASSETTE SUB-FAMILY B MEMBER 10, MITOCHONDRIAL"/>
    <property type="match status" value="1"/>
</dbReference>
<dbReference type="PANTHER" id="PTHR43394">
    <property type="entry name" value="ATP-DEPENDENT PERMEASE MDL1, MITOCHONDRIAL"/>
    <property type="match status" value="1"/>
</dbReference>
<evidence type="ECO:0000259" key="6">
    <source>
        <dbReference type="PROSITE" id="PS50893"/>
    </source>
</evidence>
<evidence type="ECO:0000313" key="9">
    <source>
        <dbReference type="Proteomes" id="UP001049518"/>
    </source>
</evidence>
<dbReference type="RefSeq" id="WP_231330291.1">
    <property type="nucleotide sequence ID" value="NZ_CP059572.1"/>
</dbReference>
<gene>
    <name evidence="8" type="ORF">AGRA3207_005819</name>
</gene>
<dbReference type="InterPro" id="IPR027417">
    <property type="entry name" value="P-loop_NTPase"/>
</dbReference>
<dbReference type="PROSITE" id="PS00211">
    <property type="entry name" value="ABC_TRANSPORTER_1"/>
    <property type="match status" value="1"/>
</dbReference>
<keyword evidence="3 5" id="KW-1133">Transmembrane helix</keyword>
<feature type="transmembrane region" description="Helical" evidence="5">
    <location>
        <begin position="171"/>
        <end position="190"/>
    </location>
</feature>
<feature type="domain" description="ABC transporter" evidence="6">
    <location>
        <begin position="283"/>
        <end position="560"/>
    </location>
</feature>
<reference evidence="8" key="1">
    <citation type="submission" date="2020-07" db="EMBL/GenBank/DDBJ databases">
        <authorList>
            <person name="Tarantini F.S."/>
            <person name="Hong K.W."/>
            <person name="Chan K.G."/>
        </authorList>
    </citation>
    <scope>NUCLEOTIDE SEQUENCE</scope>
    <source>
        <strain evidence="8">32-07</strain>
    </source>
</reference>
<dbReference type="GO" id="GO:0005524">
    <property type="term" value="F:ATP binding"/>
    <property type="evidence" value="ECO:0007669"/>
    <property type="project" value="UniProtKB-KW"/>
</dbReference>
<feature type="transmembrane region" description="Helical" evidence="5">
    <location>
        <begin position="36"/>
        <end position="57"/>
    </location>
</feature>
<dbReference type="Gene3D" id="1.20.1560.10">
    <property type="entry name" value="ABC transporter type 1, transmembrane domain"/>
    <property type="match status" value="1"/>
</dbReference>
<dbReference type="InterPro" id="IPR011527">
    <property type="entry name" value="ABC1_TM_dom"/>
</dbReference>
<keyword evidence="8" id="KW-0067">ATP-binding</keyword>
<dbReference type="InterPro" id="IPR036640">
    <property type="entry name" value="ABC1_TM_sf"/>
</dbReference>
<dbReference type="SUPFAM" id="SSF52540">
    <property type="entry name" value="P-loop containing nucleoside triphosphate hydrolases"/>
    <property type="match status" value="1"/>
</dbReference>
<evidence type="ECO:0000256" key="2">
    <source>
        <dbReference type="ARBA" id="ARBA00022692"/>
    </source>
</evidence>
<evidence type="ECO:0000256" key="1">
    <source>
        <dbReference type="ARBA" id="ARBA00004651"/>
    </source>
</evidence>
<feature type="transmembrane region" description="Helical" evidence="5">
    <location>
        <begin position="260"/>
        <end position="283"/>
    </location>
</feature>
<dbReference type="PROSITE" id="PS50893">
    <property type="entry name" value="ABC_TRANSPORTER_2"/>
    <property type="match status" value="1"/>
</dbReference>
<accession>A0ABX8R232</accession>
<dbReference type="InterPro" id="IPR017871">
    <property type="entry name" value="ABC_transporter-like_CS"/>
</dbReference>
<dbReference type="InterPro" id="IPR039421">
    <property type="entry name" value="Type_1_exporter"/>
</dbReference>
<feature type="domain" description="ABC transmembrane type-1" evidence="7">
    <location>
        <begin position="34"/>
        <end position="314"/>
    </location>
</feature>
<name>A0ABX8R232_9ACTN</name>
<evidence type="ECO:0000256" key="5">
    <source>
        <dbReference type="SAM" id="Phobius"/>
    </source>
</evidence>
<evidence type="ECO:0000313" key="8">
    <source>
        <dbReference type="EMBL" id="QXJ24484.1"/>
    </source>
</evidence>
<feature type="transmembrane region" description="Helical" evidence="5">
    <location>
        <begin position="69"/>
        <end position="89"/>
    </location>
</feature>
<dbReference type="InterPro" id="IPR003439">
    <property type="entry name" value="ABC_transporter-like_ATP-bd"/>
</dbReference>
<keyword evidence="4 5" id="KW-0472">Membrane</keyword>
<feature type="transmembrane region" description="Helical" evidence="5">
    <location>
        <begin position="146"/>
        <end position="165"/>
    </location>
</feature>
<evidence type="ECO:0000256" key="4">
    <source>
        <dbReference type="ARBA" id="ARBA00023136"/>
    </source>
</evidence>
<dbReference type="Proteomes" id="UP001049518">
    <property type="component" value="Chromosome"/>
</dbReference>
<keyword evidence="2 5" id="KW-0812">Transmembrane</keyword>
<dbReference type="Gene3D" id="3.40.50.300">
    <property type="entry name" value="P-loop containing nucleotide triphosphate hydrolases"/>
    <property type="match status" value="1"/>
</dbReference>
<dbReference type="PROSITE" id="PS50929">
    <property type="entry name" value="ABC_TM1F"/>
    <property type="match status" value="1"/>
</dbReference>
<dbReference type="EMBL" id="CP059572">
    <property type="protein sequence ID" value="QXJ24484.1"/>
    <property type="molecule type" value="Genomic_DNA"/>
</dbReference>
<dbReference type="Pfam" id="PF00664">
    <property type="entry name" value="ABC_membrane"/>
    <property type="match status" value="1"/>
</dbReference>
<dbReference type="Pfam" id="PF00005">
    <property type="entry name" value="ABC_tran"/>
    <property type="match status" value="1"/>
</dbReference>
<protein>
    <submittedName>
        <fullName evidence="8">ABC transporter ATP-binding protein</fullName>
    </submittedName>
</protein>
<proteinExistence type="predicted"/>
<organism evidence="8 9">
    <name type="scientific">Actinomadura graeca</name>
    <dbReference type="NCBI Taxonomy" id="2750812"/>
    <lineage>
        <taxon>Bacteria</taxon>
        <taxon>Bacillati</taxon>
        <taxon>Actinomycetota</taxon>
        <taxon>Actinomycetes</taxon>
        <taxon>Streptosporangiales</taxon>
        <taxon>Thermomonosporaceae</taxon>
        <taxon>Actinomadura</taxon>
    </lineage>
</organism>
<dbReference type="SUPFAM" id="SSF90123">
    <property type="entry name" value="ABC transporter transmembrane region"/>
    <property type="match status" value="1"/>
</dbReference>
<evidence type="ECO:0000256" key="3">
    <source>
        <dbReference type="ARBA" id="ARBA00022989"/>
    </source>
</evidence>
<keyword evidence="8" id="KW-0547">Nucleotide-binding</keyword>
<comment type="subcellular location">
    <subcellularLocation>
        <location evidence="1">Cell membrane</location>
        <topology evidence="1">Multi-pass membrane protein</topology>
    </subcellularLocation>
</comment>
<sequence>MKPLPEKDPGSPDRRSPSRYLLWTLRLQWRSSTAGAVLGVAWMLGQALMPAAIGRAIGDGVVARDEGALLAWSGVLLGLGVLTAVTGVVRHRYAVFNWLSAAYRTVQLVTRQATRLGGTLPKRLSAGEVVSIGLSDVAHIGDALDIVARGAGAVVAIVVVAGILLTASPPLGLIVLLGVPLILLAAAPLLRPYRDRELEHRELVGELSTHATDLVAGLRVLRGIGGEPLFSRRYRAESQRVRVAGVAAARAETRMNGAEVLLPGLLIALVTWVGARFAAAGTIGVGELVTFYGYAVFLIIPLKTLGEAAGKITKGLVAAGRVTALLAIEPELPATGTARPAASADLVDIASGLVVRPGRVTAVAAADPRDAQAVADRLGRYAEGEVDFGGVPLGRVADVRKRILVAVNEDRLFSGPLAESLAPADARRGGPDVLRAAIRAACAEDVVASAGLDTHVAEAGREFSGGQQQRLRLARALAADPDVLVLVEPTSAVDAHTEARIAGRLGQARAGRTTIVCTTSPLLLDRADHVAFIRNGRVVAEGTHRDLLETDERYAATVTRGEAADKATTVTAETAM</sequence>
<evidence type="ECO:0000259" key="7">
    <source>
        <dbReference type="PROSITE" id="PS50929"/>
    </source>
</evidence>